<keyword evidence="5 9" id="KW-0812">Transmembrane</keyword>
<evidence type="ECO:0000256" key="2">
    <source>
        <dbReference type="ARBA" id="ARBA00009810"/>
    </source>
</evidence>
<evidence type="ECO:0000256" key="12">
    <source>
        <dbReference type="SAM" id="SignalP"/>
    </source>
</evidence>
<evidence type="ECO:0000256" key="5">
    <source>
        <dbReference type="ARBA" id="ARBA00022692"/>
    </source>
</evidence>
<feature type="domain" description="TonB-dependent receptor plug" evidence="14">
    <location>
        <begin position="39"/>
        <end position="136"/>
    </location>
</feature>
<dbReference type="PANTHER" id="PTHR30069">
    <property type="entry name" value="TONB-DEPENDENT OUTER MEMBRANE RECEPTOR"/>
    <property type="match status" value="1"/>
</dbReference>
<dbReference type="CDD" id="cd01347">
    <property type="entry name" value="ligand_gated_channel"/>
    <property type="match status" value="1"/>
</dbReference>
<comment type="similarity">
    <text evidence="2 9 10">Belongs to the TonB-dependent receptor family.</text>
</comment>
<evidence type="ECO:0000256" key="9">
    <source>
        <dbReference type="PROSITE-ProRule" id="PRU01360"/>
    </source>
</evidence>
<dbReference type="Pfam" id="PF07715">
    <property type="entry name" value="Plug"/>
    <property type="match status" value="1"/>
</dbReference>
<reference evidence="15" key="1">
    <citation type="submission" date="2022-07" db="EMBL/GenBank/DDBJ databases">
        <title>Arcobacter roscoffensis sp. nov., a marine bacterium isolated from coastal seawater collected from Roscoff, France.</title>
        <authorList>
            <person name="Pascual J."/>
            <person name="Lepeaux C."/>
            <person name="Methner A."/>
            <person name="Overmann J."/>
        </authorList>
    </citation>
    <scope>NUCLEOTIDE SEQUENCE</scope>
    <source>
        <strain evidence="15">ARW1-2F2</strain>
    </source>
</reference>
<feature type="domain" description="TonB-dependent receptor-like beta-barrel" evidence="13">
    <location>
        <begin position="227"/>
        <end position="636"/>
    </location>
</feature>
<keyword evidence="12" id="KW-0732">Signal</keyword>
<keyword evidence="16" id="KW-1185">Reference proteome</keyword>
<dbReference type="Pfam" id="PF00593">
    <property type="entry name" value="TonB_dep_Rec_b-barrel"/>
    <property type="match status" value="1"/>
</dbReference>
<dbReference type="InterPro" id="IPR039426">
    <property type="entry name" value="TonB-dep_rcpt-like"/>
</dbReference>
<dbReference type="InterPro" id="IPR000531">
    <property type="entry name" value="Beta-barrel_TonB"/>
</dbReference>
<evidence type="ECO:0000256" key="4">
    <source>
        <dbReference type="ARBA" id="ARBA00022452"/>
    </source>
</evidence>
<comment type="subcellular location">
    <subcellularLocation>
        <location evidence="1 9">Cell outer membrane</location>
        <topology evidence="1 9">Multi-pass membrane protein</topology>
    </subcellularLocation>
</comment>
<dbReference type="InterPro" id="IPR012910">
    <property type="entry name" value="Plug_dom"/>
</dbReference>
<evidence type="ECO:0000256" key="3">
    <source>
        <dbReference type="ARBA" id="ARBA00022448"/>
    </source>
</evidence>
<keyword evidence="6 10" id="KW-0798">TonB box</keyword>
<proteinExistence type="inferred from homology"/>
<keyword evidence="15" id="KW-0675">Receptor</keyword>
<evidence type="ECO:0000256" key="6">
    <source>
        <dbReference type="ARBA" id="ARBA00023077"/>
    </source>
</evidence>
<sequence>MKNKILISLSLSAAIALSANANSKDLGEVNISDTAFESHIKSITSDKLDLVQATDVKDILDSLPSVNVTGSSRYSQKVYVRGLEDKFSNITIDGARMTGQLFHHSGDQTIDAQMLKIGSIELGPNSALSGPGVVNGSFIYETKDPSDLLEDGESFGGKLSLSHETGYNRDSINLALYGSASKYLDVLGIVNVVDDGYLETPVGDVKDKKSKLESGLLKTVFKIDESNTLKLSYNKYNDGGNRNISGEKGNATEVTDNDFNEITRDTYTLDYEYNPNSDLVKVDATVFYNTQEMFREKSDTFDSNGVKSGQNGNRYYENTSEGFDLRNRTILGNHILTYGIDYSKDEQSKNSSGDQGTSYSSSSNSDVVNNNNIDGSGTLTSSGLYFEDEILLGDVVLNLGARYDKFKLGGWYSGSFDEVSPKFKGKYQFNDELSFRVGYGKIFKAPALPETLTLSQSDIDTWSSNGVKAQEGHNYEAGFDYDLSSALNADSSIFGFTAYKYNVDNYSHPTKNNALAPQYDVKIYGFESMFEYNKNDLGLSLSHSYSDGEEKSLSDGSKKDPKTAKIHAFKAGVDYSFSSALKLAYNAQYVLGNKYQYTANQTVERKAYAVHNLNSTYKFESGTLKGATLNFGVDNIFDKKYAQHTAFGVYFDNPTYTDYEVGRNFKVKLSYKF</sequence>
<evidence type="ECO:0000256" key="8">
    <source>
        <dbReference type="ARBA" id="ARBA00023237"/>
    </source>
</evidence>
<dbReference type="PROSITE" id="PS52016">
    <property type="entry name" value="TONB_DEPENDENT_REC_3"/>
    <property type="match status" value="1"/>
</dbReference>
<protein>
    <submittedName>
        <fullName evidence="15">TonB-dependent receptor</fullName>
    </submittedName>
</protein>
<evidence type="ECO:0000259" key="13">
    <source>
        <dbReference type="Pfam" id="PF00593"/>
    </source>
</evidence>
<feature type="compositionally biased region" description="Low complexity" evidence="11">
    <location>
        <begin position="350"/>
        <end position="369"/>
    </location>
</feature>
<evidence type="ECO:0000256" key="11">
    <source>
        <dbReference type="SAM" id="MobiDB-lite"/>
    </source>
</evidence>
<dbReference type="RefSeq" id="WP_254577343.1">
    <property type="nucleotide sequence ID" value="NZ_CP100595.1"/>
</dbReference>
<name>A0ABY5E6N2_9BACT</name>
<gene>
    <name evidence="15" type="ORF">NJU99_03485</name>
</gene>
<feature type="chain" id="PRO_5046407568" evidence="12">
    <location>
        <begin position="22"/>
        <end position="673"/>
    </location>
</feature>
<keyword evidence="3 9" id="KW-0813">Transport</keyword>
<evidence type="ECO:0000256" key="10">
    <source>
        <dbReference type="RuleBase" id="RU003357"/>
    </source>
</evidence>
<keyword evidence="4 9" id="KW-1134">Transmembrane beta strand</keyword>
<keyword evidence="8 9" id="KW-0998">Cell outer membrane</keyword>
<dbReference type="InterPro" id="IPR037066">
    <property type="entry name" value="Plug_dom_sf"/>
</dbReference>
<dbReference type="PANTHER" id="PTHR30069:SF41">
    <property type="entry name" value="HEME_HEMOPEXIN UTILIZATION PROTEIN C"/>
    <property type="match status" value="1"/>
</dbReference>
<feature type="signal peptide" evidence="12">
    <location>
        <begin position="1"/>
        <end position="21"/>
    </location>
</feature>
<evidence type="ECO:0000313" key="15">
    <source>
        <dbReference type="EMBL" id="UTJ07164.1"/>
    </source>
</evidence>
<dbReference type="EMBL" id="CP100595">
    <property type="protein sequence ID" value="UTJ07164.1"/>
    <property type="molecule type" value="Genomic_DNA"/>
</dbReference>
<evidence type="ECO:0000256" key="7">
    <source>
        <dbReference type="ARBA" id="ARBA00023136"/>
    </source>
</evidence>
<dbReference type="Proteomes" id="UP001060012">
    <property type="component" value="Chromosome"/>
</dbReference>
<accession>A0ABY5E6N2</accession>
<dbReference type="SUPFAM" id="SSF56935">
    <property type="entry name" value="Porins"/>
    <property type="match status" value="1"/>
</dbReference>
<evidence type="ECO:0000313" key="16">
    <source>
        <dbReference type="Proteomes" id="UP001060012"/>
    </source>
</evidence>
<organism evidence="15 16">
    <name type="scientific">Arcobacter roscoffensis</name>
    <dbReference type="NCBI Taxonomy" id="2961520"/>
    <lineage>
        <taxon>Bacteria</taxon>
        <taxon>Pseudomonadati</taxon>
        <taxon>Campylobacterota</taxon>
        <taxon>Epsilonproteobacteria</taxon>
        <taxon>Campylobacterales</taxon>
        <taxon>Arcobacteraceae</taxon>
        <taxon>Arcobacter</taxon>
    </lineage>
</organism>
<evidence type="ECO:0000259" key="14">
    <source>
        <dbReference type="Pfam" id="PF07715"/>
    </source>
</evidence>
<dbReference type="Gene3D" id="2.40.170.20">
    <property type="entry name" value="TonB-dependent receptor, beta-barrel domain"/>
    <property type="match status" value="1"/>
</dbReference>
<evidence type="ECO:0000256" key="1">
    <source>
        <dbReference type="ARBA" id="ARBA00004571"/>
    </source>
</evidence>
<keyword evidence="7 9" id="KW-0472">Membrane</keyword>
<dbReference type="InterPro" id="IPR036942">
    <property type="entry name" value="Beta-barrel_TonB_sf"/>
</dbReference>
<dbReference type="Gene3D" id="2.170.130.10">
    <property type="entry name" value="TonB-dependent receptor, plug domain"/>
    <property type="match status" value="1"/>
</dbReference>
<feature type="region of interest" description="Disordered" evidence="11">
    <location>
        <begin position="346"/>
        <end position="369"/>
    </location>
</feature>